<reference evidence="1" key="1">
    <citation type="submission" date="2021-03" db="EMBL/GenBank/DDBJ databases">
        <title>Revisited historic fungal species revealed as producer of novel bioactive compounds through whole genome sequencing and comparative genomics.</title>
        <authorList>
            <person name="Vignolle G.A."/>
            <person name="Hochenegger N."/>
            <person name="Mach R.L."/>
            <person name="Mach-Aigner A.R."/>
            <person name="Javad Rahimi M."/>
            <person name="Salim K.A."/>
            <person name="Chan C.M."/>
            <person name="Lim L.B.L."/>
            <person name="Cai F."/>
            <person name="Druzhinina I.S."/>
            <person name="U'Ren J.M."/>
            <person name="Derntl C."/>
        </authorList>
    </citation>
    <scope>NUCLEOTIDE SEQUENCE</scope>
    <source>
        <strain evidence="1">TUCIM 5799</strain>
    </source>
</reference>
<name>A0A9Q0AMY3_9PEZI</name>
<protein>
    <submittedName>
        <fullName evidence="1">Uncharacterized protein</fullName>
    </submittedName>
</protein>
<comment type="caution">
    <text evidence="1">The sequence shown here is derived from an EMBL/GenBank/DDBJ whole genome shotgun (WGS) entry which is preliminary data.</text>
</comment>
<evidence type="ECO:0000313" key="2">
    <source>
        <dbReference type="Proteomes" id="UP000829685"/>
    </source>
</evidence>
<dbReference type="EMBL" id="JAFIMR010000021">
    <property type="protein sequence ID" value="KAI1865616.1"/>
    <property type="molecule type" value="Genomic_DNA"/>
</dbReference>
<sequence>MPQRKSHHERTEDSRLARLPDEKLDGFYGAIKVTIRAASEKKLEFTHAPGELTPETVFVRRMGTLRRSGTFDLPG</sequence>
<accession>A0A9Q0AMY3</accession>
<organism evidence="1 2">
    <name type="scientific">Neoarthrinium moseri</name>
    <dbReference type="NCBI Taxonomy" id="1658444"/>
    <lineage>
        <taxon>Eukaryota</taxon>
        <taxon>Fungi</taxon>
        <taxon>Dikarya</taxon>
        <taxon>Ascomycota</taxon>
        <taxon>Pezizomycotina</taxon>
        <taxon>Sordariomycetes</taxon>
        <taxon>Xylariomycetidae</taxon>
        <taxon>Amphisphaeriales</taxon>
        <taxon>Apiosporaceae</taxon>
        <taxon>Neoarthrinium</taxon>
    </lineage>
</organism>
<proteinExistence type="predicted"/>
<dbReference type="AlphaFoldDB" id="A0A9Q0AMY3"/>
<keyword evidence="2" id="KW-1185">Reference proteome</keyword>
<gene>
    <name evidence="1" type="ORF">JX265_007939</name>
</gene>
<evidence type="ECO:0000313" key="1">
    <source>
        <dbReference type="EMBL" id="KAI1865616.1"/>
    </source>
</evidence>
<dbReference type="Proteomes" id="UP000829685">
    <property type="component" value="Unassembled WGS sequence"/>
</dbReference>